<dbReference type="InterPro" id="IPR027417">
    <property type="entry name" value="P-loop_NTPase"/>
</dbReference>
<dbReference type="PANTHER" id="PTHR10887">
    <property type="entry name" value="DNA2/NAM7 HELICASE FAMILY"/>
    <property type="match status" value="1"/>
</dbReference>
<feature type="compositionally biased region" description="Basic and acidic residues" evidence="1">
    <location>
        <begin position="10"/>
        <end position="37"/>
    </location>
</feature>
<reference evidence="4" key="1">
    <citation type="submission" date="2022-03" db="EMBL/GenBank/DDBJ databases">
        <title>Draft genome sequence of Aduncisulcus paluster, a free-living microaerophilic Fornicata.</title>
        <authorList>
            <person name="Yuyama I."/>
            <person name="Kume K."/>
            <person name="Tamura T."/>
            <person name="Inagaki Y."/>
            <person name="Hashimoto T."/>
        </authorList>
    </citation>
    <scope>NUCLEOTIDE SEQUENCE</scope>
    <source>
        <strain evidence="4">NY0171</strain>
    </source>
</reference>
<feature type="region of interest" description="Disordered" evidence="1">
    <location>
        <begin position="1"/>
        <end position="64"/>
    </location>
</feature>
<accession>A0ABQ5K4T6</accession>
<sequence>VFKSAAAAARKVEQMKKLEEEQREQDREEGREREGTRERKKWGDRKKGRGRPSSLPRGIPPLSKNTLDLAKFHSIVQKRSIGPLNEKEEKDYRKSLDRFEEHMCNKAHVVVSTCVNCDRWGVLANSEFRCVLVDEATQATEPQVLIPLKRPGVEQVCFVGDHWQLGPVINVPEARRAGFSMSLFERLVLMGLSPSRLEVQYRMHPRLATFPSQQFYEGALVSGVTEHERELVGNVSEVFIKPNVPMMFIHNSAVEETSSSGTSFVNRSEADTVLHLVAKLRSSGVSGEDIGVITPYSGQRQYIIQRSCSLPSVPPEIFEGVEVASVDEFQGREKEVIVLSCVRSDGSSDSKKYPIIGFLKDPRRLNVALTRARRGLIIVGNINMLSKEGLWNSLIVHFQTQGCICSGEVDGLKPYDKEVCTPIITRPYKHYSPPDGVMEGEERKGMVELKDMSEGIQQLDIVEGTVVSHEGEGAAVVDIEQVPQLPPVDSSSNALPGQFPMDGFDPISMFEHQSQLTAAQYDVSQTHLGDDFATIDPMSQFSQMSDFGGIDGFSQENFHTFSQYY</sequence>
<dbReference type="EMBL" id="BQXS01012530">
    <property type="protein sequence ID" value="GKT24544.1"/>
    <property type="molecule type" value="Genomic_DNA"/>
</dbReference>
<dbReference type="CDD" id="cd18808">
    <property type="entry name" value="SF1_C_Upf1"/>
    <property type="match status" value="1"/>
</dbReference>
<organism evidence="4 5">
    <name type="scientific">Aduncisulcus paluster</name>
    <dbReference type="NCBI Taxonomy" id="2918883"/>
    <lineage>
        <taxon>Eukaryota</taxon>
        <taxon>Metamonada</taxon>
        <taxon>Carpediemonas-like organisms</taxon>
        <taxon>Aduncisulcus</taxon>
    </lineage>
</organism>
<evidence type="ECO:0000256" key="1">
    <source>
        <dbReference type="SAM" id="MobiDB-lite"/>
    </source>
</evidence>
<gene>
    <name evidence="4" type="ORF">ADUPG1_012768</name>
</gene>
<dbReference type="InterPro" id="IPR047187">
    <property type="entry name" value="SF1_C_Upf1"/>
</dbReference>
<dbReference type="Pfam" id="PF13086">
    <property type="entry name" value="AAA_11"/>
    <property type="match status" value="1"/>
</dbReference>
<feature type="domain" description="DNA2/NAM7 helicase-like C-terminal" evidence="3">
    <location>
        <begin position="180"/>
        <end position="382"/>
    </location>
</feature>
<feature type="non-terminal residue" evidence="4">
    <location>
        <position position="1"/>
    </location>
</feature>
<feature type="domain" description="DNA2/NAM7 helicase helicase" evidence="2">
    <location>
        <begin position="13"/>
        <end position="169"/>
    </location>
</feature>
<evidence type="ECO:0000313" key="5">
    <source>
        <dbReference type="Proteomes" id="UP001057375"/>
    </source>
</evidence>
<dbReference type="InterPro" id="IPR041677">
    <property type="entry name" value="DNA2/NAM7_AAA_11"/>
</dbReference>
<dbReference type="Gene3D" id="3.40.50.300">
    <property type="entry name" value="P-loop containing nucleotide triphosphate hydrolases"/>
    <property type="match status" value="2"/>
</dbReference>
<dbReference type="Pfam" id="PF13087">
    <property type="entry name" value="AAA_12"/>
    <property type="match status" value="1"/>
</dbReference>
<evidence type="ECO:0000259" key="2">
    <source>
        <dbReference type="Pfam" id="PF13086"/>
    </source>
</evidence>
<protein>
    <submittedName>
        <fullName evidence="4">Regulator of nonsense transcripts 1 homolog</fullName>
    </submittedName>
</protein>
<dbReference type="PANTHER" id="PTHR10887:SF517">
    <property type="entry name" value="RNA HELICASE NONSENSE MRNA REDUCING FACTOR"/>
    <property type="match status" value="1"/>
</dbReference>
<name>A0ABQ5K4T6_9EUKA</name>
<evidence type="ECO:0000259" key="3">
    <source>
        <dbReference type="Pfam" id="PF13087"/>
    </source>
</evidence>
<feature type="compositionally biased region" description="Basic residues" evidence="1">
    <location>
        <begin position="38"/>
        <end position="50"/>
    </location>
</feature>
<dbReference type="InterPro" id="IPR045055">
    <property type="entry name" value="DNA2/NAM7-like"/>
</dbReference>
<evidence type="ECO:0000313" key="4">
    <source>
        <dbReference type="EMBL" id="GKT24544.1"/>
    </source>
</evidence>
<keyword evidence="5" id="KW-1185">Reference proteome</keyword>
<proteinExistence type="predicted"/>
<dbReference type="SUPFAM" id="SSF52540">
    <property type="entry name" value="P-loop containing nucleoside triphosphate hydrolases"/>
    <property type="match status" value="1"/>
</dbReference>
<dbReference type="Proteomes" id="UP001057375">
    <property type="component" value="Unassembled WGS sequence"/>
</dbReference>
<comment type="caution">
    <text evidence="4">The sequence shown here is derived from an EMBL/GenBank/DDBJ whole genome shotgun (WGS) entry which is preliminary data.</text>
</comment>
<dbReference type="InterPro" id="IPR041679">
    <property type="entry name" value="DNA2/NAM7-like_C"/>
</dbReference>